<keyword evidence="4" id="KW-0653">Protein transport</keyword>
<dbReference type="EMBL" id="JAIZAY010000023">
    <property type="protein sequence ID" value="KAJ8019581.1"/>
    <property type="molecule type" value="Genomic_DNA"/>
</dbReference>
<name>A0A9Q1B9K2_HOLLE</name>
<dbReference type="Proteomes" id="UP001152320">
    <property type="component" value="Chromosome 23"/>
</dbReference>
<comment type="caution">
    <text evidence="7">The sequence shown here is derived from an EMBL/GenBank/DDBJ whole genome shotgun (WGS) entry which is preliminary data.</text>
</comment>
<evidence type="ECO:0000313" key="7">
    <source>
        <dbReference type="EMBL" id="KAJ8019581.1"/>
    </source>
</evidence>
<evidence type="ECO:0000256" key="5">
    <source>
        <dbReference type="ARBA" id="ARBA00023136"/>
    </source>
</evidence>
<keyword evidence="8" id="KW-1185">Reference proteome</keyword>
<proteinExistence type="inferred from homology"/>
<dbReference type="GO" id="GO:0030117">
    <property type="term" value="C:membrane coat"/>
    <property type="evidence" value="ECO:0007669"/>
    <property type="project" value="InterPro"/>
</dbReference>
<evidence type="ECO:0000256" key="1">
    <source>
        <dbReference type="ARBA" id="ARBA00004308"/>
    </source>
</evidence>
<keyword evidence="5" id="KW-0472">Membrane</keyword>
<dbReference type="Pfam" id="PF01602">
    <property type="entry name" value="Adaptin_N"/>
    <property type="match status" value="1"/>
</dbReference>
<dbReference type="InterPro" id="IPR011989">
    <property type="entry name" value="ARM-like"/>
</dbReference>
<dbReference type="GO" id="GO:0012505">
    <property type="term" value="C:endomembrane system"/>
    <property type="evidence" value="ECO:0007669"/>
    <property type="project" value="UniProtKB-SubCell"/>
</dbReference>
<dbReference type="InterPro" id="IPR026739">
    <property type="entry name" value="AP_beta"/>
</dbReference>
<evidence type="ECO:0000256" key="3">
    <source>
        <dbReference type="ARBA" id="ARBA00022448"/>
    </source>
</evidence>
<gene>
    <name evidence="7" type="ORF">HOLleu_41229</name>
</gene>
<organism evidence="7 8">
    <name type="scientific">Holothuria leucospilota</name>
    <name type="common">Black long sea cucumber</name>
    <name type="synonym">Mertensiothuria leucospilota</name>
    <dbReference type="NCBI Taxonomy" id="206669"/>
    <lineage>
        <taxon>Eukaryota</taxon>
        <taxon>Metazoa</taxon>
        <taxon>Echinodermata</taxon>
        <taxon>Eleutherozoa</taxon>
        <taxon>Echinozoa</taxon>
        <taxon>Holothuroidea</taxon>
        <taxon>Aspidochirotacea</taxon>
        <taxon>Aspidochirotida</taxon>
        <taxon>Holothuriidae</taxon>
        <taxon>Holothuria</taxon>
    </lineage>
</organism>
<feature type="domain" description="Clathrin/coatomer adaptor adaptin-like N-terminal" evidence="6">
    <location>
        <begin position="86"/>
        <end position="264"/>
    </location>
</feature>
<dbReference type="SUPFAM" id="SSF48371">
    <property type="entry name" value="ARM repeat"/>
    <property type="match status" value="1"/>
</dbReference>
<evidence type="ECO:0000256" key="4">
    <source>
        <dbReference type="ARBA" id="ARBA00022927"/>
    </source>
</evidence>
<dbReference type="OrthoDB" id="10030441at2759"/>
<reference evidence="7" key="1">
    <citation type="submission" date="2021-10" db="EMBL/GenBank/DDBJ databases">
        <title>Tropical sea cucumber genome reveals ecological adaptation and Cuvierian tubules defense mechanism.</title>
        <authorList>
            <person name="Chen T."/>
        </authorList>
    </citation>
    <scope>NUCLEOTIDE SEQUENCE</scope>
    <source>
        <strain evidence="7">Nanhai2018</strain>
        <tissue evidence="7">Muscle</tissue>
    </source>
</reference>
<accession>A0A9Q1B9K2</accession>
<evidence type="ECO:0000256" key="2">
    <source>
        <dbReference type="ARBA" id="ARBA00006613"/>
    </source>
</evidence>
<sequence>MLYGLGPKSDTMDVEKFLRCDGKEGLNHSALEFGIFLLEVVEVLFTVYFAHFVELCCASLIKNELLSQFLLFIDRARLTKAVDEGDIESLQMILSEVVGEMTVGADMSPLFPNMVKLCATMDLTCKKLVYLYISQYAIKQPDLALLAINSLQKDASDPNAMIRGLALKTLCNIRLPEFLEYIKKPLLSGLKDRSPYVRQIAATGSLKVYQLQPEFAKAHGIPAHDQMLYDTDSGVVVNAVRTLITLKEDMGQNFSLKQKTVIHLLNR</sequence>
<protein>
    <submittedName>
        <fullName evidence="7">AP-4 complex subunit beta-1</fullName>
    </submittedName>
</protein>
<keyword evidence="3" id="KW-0813">Transport</keyword>
<dbReference type="InterPro" id="IPR016024">
    <property type="entry name" value="ARM-type_fold"/>
</dbReference>
<comment type="similarity">
    <text evidence="2">Belongs to the adaptor complexes large subunit family.</text>
</comment>
<comment type="subcellular location">
    <subcellularLocation>
        <location evidence="1">Endomembrane system</location>
    </subcellularLocation>
</comment>
<dbReference type="GO" id="GO:0016192">
    <property type="term" value="P:vesicle-mediated transport"/>
    <property type="evidence" value="ECO:0007669"/>
    <property type="project" value="InterPro"/>
</dbReference>
<dbReference type="PANTHER" id="PTHR11134">
    <property type="entry name" value="ADAPTOR COMPLEX SUBUNIT BETA FAMILY MEMBER"/>
    <property type="match status" value="1"/>
</dbReference>
<dbReference type="InterPro" id="IPR002553">
    <property type="entry name" value="Clathrin/coatomer_adapt-like_N"/>
</dbReference>
<dbReference type="AlphaFoldDB" id="A0A9Q1B9K2"/>
<dbReference type="Gene3D" id="1.25.10.10">
    <property type="entry name" value="Leucine-rich Repeat Variant"/>
    <property type="match status" value="1"/>
</dbReference>
<dbReference type="GO" id="GO:0006886">
    <property type="term" value="P:intracellular protein transport"/>
    <property type="evidence" value="ECO:0007669"/>
    <property type="project" value="InterPro"/>
</dbReference>
<evidence type="ECO:0000259" key="6">
    <source>
        <dbReference type="Pfam" id="PF01602"/>
    </source>
</evidence>
<evidence type="ECO:0000313" key="8">
    <source>
        <dbReference type="Proteomes" id="UP001152320"/>
    </source>
</evidence>